<evidence type="ECO:0000313" key="1">
    <source>
        <dbReference type="EMBL" id="KAJ5588728.1"/>
    </source>
</evidence>
<name>A0AAD6DLR0_9EURO</name>
<reference evidence="1" key="1">
    <citation type="journal article" date="2023" name="IMA Fungus">
        <title>Comparative genomic study of the Penicillium genus elucidates a diverse pangenome and 15 lateral gene transfer events.</title>
        <authorList>
            <person name="Petersen C."/>
            <person name="Sorensen T."/>
            <person name="Nielsen M.R."/>
            <person name="Sondergaard T.E."/>
            <person name="Sorensen J.L."/>
            <person name="Fitzpatrick D.A."/>
            <person name="Frisvad J.C."/>
            <person name="Nielsen K.L."/>
        </authorList>
    </citation>
    <scope>NUCLEOTIDE SEQUENCE</scope>
    <source>
        <strain evidence="1">IBT 12815</strain>
    </source>
</reference>
<reference evidence="1" key="2">
    <citation type="submission" date="2023-01" db="EMBL/GenBank/DDBJ databases">
        <authorList>
            <person name="Petersen C."/>
        </authorList>
    </citation>
    <scope>NUCLEOTIDE SEQUENCE</scope>
    <source>
        <strain evidence="1">IBT 12815</strain>
    </source>
</reference>
<organism evidence="1 2">
    <name type="scientific">Penicillium hordei</name>
    <dbReference type="NCBI Taxonomy" id="40994"/>
    <lineage>
        <taxon>Eukaryota</taxon>
        <taxon>Fungi</taxon>
        <taxon>Dikarya</taxon>
        <taxon>Ascomycota</taxon>
        <taxon>Pezizomycotina</taxon>
        <taxon>Eurotiomycetes</taxon>
        <taxon>Eurotiomycetidae</taxon>
        <taxon>Eurotiales</taxon>
        <taxon>Aspergillaceae</taxon>
        <taxon>Penicillium</taxon>
    </lineage>
</organism>
<sequence length="139" mass="16184">MKTSVKHDLTVFEKLMTREAYLKKERDDAFSFAITLSQCLDEICRLEGERVSLVSNILRNIDSAIQGSSKEDIRMVFWHVRHALIRAIEKQGCFEILQIIDVKYWSELTASYVCLDVACAQKFANMDIPDDLRGRLRYF</sequence>
<evidence type="ECO:0000313" key="2">
    <source>
        <dbReference type="Proteomes" id="UP001213799"/>
    </source>
</evidence>
<dbReference type="AlphaFoldDB" id="A0AAD6DLR0"/>
<dbReference type="GeneID" id="81592702"/>
<dbReference type="Proteomes" id="UP001213799">
    <property type="component" value="Unassembled WGS sequence"/>
</dbReference>
<dbReference type="EMBL" id="JAQJAE010000006">
    <property type="protein sequence ID" value="KAJ5588728.1"/>
    <property type="molecule type" value="Genomic_DNA"/>
</dbReference>
<gene>
    <name evidence="1" type="ORF">N7537_011406</name>
</gene>
<dbReference type="RefSeq" id="XP_056747747.1">
    <property type="nucleotide sequence ID" value="XM_056902460.1"/>
</dbReference>
<accession>A0AAD6DLR0</accession>
<comment type="caution">
    <text evidence="1">The sequence shown here is derived from an EMBL/GenBank/DDBJ whole genome shotgun (WGS) entry which is preliminary data.</text>
</comment>
<protein>
    <submittedName>
        <fullName evidence="1">Uncharacterized protein</fullName>
    </submittedName>
</protein>
<keyword evidence="2" id="KW-1185">Reference proteome</keyword>
<proteinExistence type="predicted"/>